<evidence type="ECO:0000259" key="1">
    <source>
        <dbReference type="Pfam" id="PF00561"/>
    </source>
</evidence>
<dbReference type="GO" id="GO:0003824">
    <property type="term" value="F:catalytic activity"/>
    <property type="evidence" value="ECO:0007669"/>
    <property type="project" value="InterPro"/>
</dbReference>
<dbReference type="Pfam" id="PF00561">
    <property type="entry name" value="Abhydrolase_1"/>
    <property type="match status" value="1"/>
</dbReference>
<evidence type="ECO:0000313" key="3">
    <source>
        <dbReference type="Proteomes" id="UP000315677"/>
    </source>
</evidence>
<comment type="caution">
    <text evidence="2">The sequence shown here is derived from an EMBL/GenBank/DDBJ whole genome shotgun (WGS) entry which is preliminary data.</text>
</comment>
<dbReference type="AlphaFoldDB" id="A0A543DPH0"/>
<keyword evidence="3" id="KW-1185">Reference proteome</keyword>
<dbReference type="EMBL" id="VFPA01000002">
    <property type="protein sequence ID" value="TQM11183.1"/>
    <property type="molecule type" value="Genomic_DNA"/>
</dbReference>
<dbReference type="InterPro" id="IPR000073">
    <property type="entry name" value="AB_hydrolase_1"/>
</dbReference>
<dbReference type="SUPFAM" id="SSF53474">
    <property type="entry name" value="alpha/beta-Hydrolases"/>
    <property type="match status" value="1"/>
</dbReference>
<dbReference type="PANTHER" id="PTHR43194">
    <property type="entry name" value="HYDROLASE ALPHA/BETA FOLD FAMILY"/>
    <property type="match status" value="1"/>
</dbReference>
<dbReference type="PANTHER" id="PTHR43194:SF2">
    <property type="entry name" value="PEROXISOMAL MEMBRANE PROTEIN LPX1"/>
    <property type="match status" value="1"/>
</dbReference>
<dbReference type="InterPro" id="IPR000639">
    <property type="entry name" value="Epox_hydrolase-like"/>
</dbReference>
<dbReference type="InterPro" id="IPR050228">
    <property type="entry name" value="Carboxylesterase_BioH"/>
</dbReference>
<dbReference type="Gene3D" id="3.40.50.1820">
    <property type="entry name" value="alpha/beta hydrolase"/>
    <property type="match status" value="1"/>
</dbReference>
<dbReference type="InterPro" id="IPR029058">
    <property type="entry name" value="AB_hydrolase_fold"/>
</dbReference>
<accession>A0A543DPH0</accession>
<sequence>MPGPLQRRFTHAGVELAGDEFPADDARGVALLLHGGGQTRHSWKSAAATLARHEWTSITLDARGHGDSSWAPDGDYSMDALVADLVAITATTATAPVLIGASMGGLTSLVAVGEGRVRPAALVLVDIAPRIEPEGSARIGQFMRANPNGFASLEDVADVVAAYNPHRERPASLEGLKRNVRLGEDGRWHWHWDPAFLVQRAGDQENRLLGYDRLKDAARAVTVPTLLVRGKQSDVVSPEGAAELLELIPGSRFVDVHGTGHMVAGDDNDVFTREVLAFLDTLPGRPSAGRR</sequence>
<organism evidence="2 3">
    <name type="scientific">Pseudonocardia kunmingensis</name>
    <dbReference type="NCBI Taxonomy" id="630975"/>
    <lineage>
        <taxon>Bacteria</taxon>
        <taxon>Bacillati</taxon>
        <taxon>Actinomycetota</taxon>
        <taxon>Actinomycetes</taxon>
        <taxon>Pseudonocardiales</taxon>
        <taxon>Pseudonocardiaceae</taxon>
        <taxon>Pseudonocardia</taxon>
    </lineage>
</organism>
<feature type="domain" description="AB hydrolase-1" evidence="1">
    <location>
        <begin position="31"/>
        <end position="263"/>
    </location>
</feature>
<reference evidence="2 3" key="1">
    <citation type="submission" date="2019-06" db="EMBL/GenBank/DDBJ databases">
        <title>Sequencing the genomes of 1000 actinobacteria strains.</title>
        <authorList>
            <person name="Klenk H.-P."/>
        </authorList>
    </citation>
    <scope>NUCLEOTIDE SEQUENCE [LARGE SCALE GENOMIC DNA]</scope>
    <source>
        <strain evidence="2 3">DSM 45301</strain>
    </source>
</reference>
<dbReference type="OrthoDB" id="9804819at2"/>
<gene>
    <name evidence="2" type="ORF">FB558_3736</name>
</gene>
<dbReference type="PRINTS" id="PR00412">
    <property type="entry name" value="EPOXHYDRLASE"/>
</dbReference>
<dbReference type="Proteomes" id="UP000315677">
    <property type="component" value="Unassembled WGS sequence"/>
</dbReference>
<dbReference type="RefSeq" id="WP_142055126.1">
    <property type="nucleotide sequence ID" value="NZ_VFPA01000002.1"/>
</dbReference>
<protein>
    <submittedName>
        <fullName evidence="2">Pimeloyl-ACP methyl ester carboxylesterase</fullName>
    </submittedName>
</protein>
<evidence type="ECO:0000313" key="2">
    <source>
        <dbReference type="EMBL" id="TQM11183.1"/>
    </source>
</evidence>
<proteinExistence type="predicted"/>
<name>A0A543DPH0_9PSEU</name>